<keyword evidence="3" id="KW-1185">Reference proteome</keyword>
<evidence type="ECO:0000313" key="2">
    <source>
        <dbReference type="EMBL" id="PJF19092.1"/>
    </source>
</evidence>
<gene>
    <name evidence="2" type="ORF">PSACC_01094</name>
</gene>
<proteinExistence type="predicted"/>
<organism evidence="2 3">
    <name type="scientific">Paramicrosporidium saccamoebae</name>
    <dbReference type="NCBI Taxonomy" id="1246581"/>
    <lineage>
        <taxon>Eukaryota</taxon>
        <taxon>Fungi</taxon>
        <taxon>Fungi incertae sedis</taxon>
        <taxon>Cryptomycota</taxon>
        <taxon>Cryptomycota incertae sedis</taxon>
        <taxon>Paramicrosporidium</taxon>
    </lineage>
</organism>
<evidence type="ECO:0000313" key="3">
    <source>
        <dbReference type="Proteomes" id="UP000240830"/>
    </source>
</evidence>
<feature type="signal peptide" evidence="1">
    <location>
        <begin position="1"/>
        <end position="19"/>
    </location>
</feature>
<protein>
    <submittedName>
        <fullName evidence="2">Uncharacterized protein</fullName>
    </submittedName>
</protein>
<comment type="caution">
    <text evidence="2">The sequence shown here is derived from an EMBL/GenBank/DDBJ whole genome shotgun (WGS) entry which is preliminary data.</text>
</comment>
<sequence length="205" mass="24099">MRAVFIQSLLLSLESLVLAAGNGLLSNNNNLGPSPIASNPIIERGDSYNPFATNPMDYPPYLGYNFGYRPDYRLRSRRRPYPYYPFSDAYRPFYGRNRPFSRARNRPHVPAYRQYRPASRRYEGVNHYLPNYFSDDYPFFDTNRDFRSLPSVQHGCAPLVPKGAPRSYPYPHPRPYQMPRNYRNWAYSDSSSSSDEEVVEYVWEY</sequence>
<dbReference type="Proteomes" id="UP000240830">
    <property type="component" value="Unassembled WGS sequence"/>
</dbReference>
<evidence type="ECO:0000256" key="1">
    <source>
        <dbReference type="SAM" id="SignalP"/>
    </source>
</evidence>
<dbReference type="EMBL" id="MTSL01000078">
    <property type="protein sequence ID" value="PJF19092.1"/>
    <property type="molecule type" value="Genomic_DNA"/>
</dbReference>
<keyword evidence="1" id="KW-0732">Signal</keyword>
<reference evidence="2 3" key="1">
    <citation type="submission" date="2016-10" db="EMBL/GenBank/DDBJ databases">
        <title>The genome of Paramicrosporidium saccamoebae is the missing link in understanding Cryptomycota and Microsporidia evolution.</title>
        <authorList>
            <person name="Quandt C.A."/>
            <person name="Beaudet D."/>
            <person name="Corsaro D."/>
            <person name="Michel R."/>
            <person name="Corradi N."/>
            <person name="James T."/>
        </authorList>
    </citation>
    <scope>NUCLEOTIDE SEQUENCE [LARGE SCALE GENOMIC DNA]</scope>
    <source>
        <strain evidence="2 3">KSL3</strain>
    </source>
</reference>
<dbReference type="AlphaFoldDB" id="A0A2H9TMZ5"/>
<feature type="chain" id="PRO_5014115015" evidence="1">
    <location>
        <begin position="20"/>
        <end position="205"/>
    </location>
</feature>
<name>A0A2H9TMZ5_9FUNG</name>
<accession>A0A2H9TMZ5</accession>